<dbReference type="InterPro" id="IPR000073">
    <property type="entry name" value="AB_hydrolase_1"/>
</dbReference>
<comment type="caution">
    <text evidence="2">The sequence shown here is derived from an EMBL/GenBank/DDBJ whole genome shotgun (WGS) entry which is preliminary data.</text>
</comment>
<dbReference type="Gene3D" id="3.40.50.1820">
    <property type="entry name" value="alpha/beta hydrolase"/>
    <property type="match status" value="1"/>
</dbReference>
<feature type="domain" description="AB hydrolase-1" evidence="1">
    <location>
        <begin position="4"/>
        <end position="204"/>
    </location>
</feature>
<dbReference type="EMBL" id="QRDW01000004">
    <property type="protein sequence ID" value="RED50941.1"/>
    <property type="molecule type" value="Genomic_DNA"/>
</dbReference>
<gene>
    <name evidence="2" type="ORF">DFP90_104213</name>
</gene>
<reference evidence="2 3" key="1">
    <citation type="submission" date="2018-07" db="EMBL/GenBank/DDBJ databases">
        <title>Genomic Encyclopedia of Type Strains, Phase III (KMG-III): the genomes of soil and plant-associated and newly described type strains.</title>
        <authorList>
            <person name="Whitman W."/>
        </authorList>
    </citation>
    <scope>NUCLEOTIDE SEQUENCE [LARGE SCALE GENOMIC DNA]</scope>
    <source>
        <strain evidence="2 3">CECT 8488</strain>
    </source>
</reference>
<dbReference type="SUPFAM" id="SSF53474">
    <property type="entry name" value="alpha/beta-Hydrolases"/>
    <property type="match status" value="1"/>
</dbReference>
<accession>A0A3D9HNQ5</accession>
<proteinExistence type="predicted"/>
<organism evidence="2 3">
    <name type="scientific">Aestuariispira insulae</name>
    <dbReference type="NCBI Taxonomy" id="1461337"/>
    <lineage>
        <taxon>Bacteria</taxon>
        <taxon>Pseudomonadati</taxon>
        <taxon>Pseudomonadota</taxon>
        <taxon>Alphaproteobacteria</taxon>
        <taxon>Rhodospirillales</taxon>
        <taxon>Kiloniellaceae</taxon>
        <taxon>Aestuariispira</taxon>
    </lineage>
</organism>
<evidence type="ECO:0000313" key="3">
    <source>
        <dbReference type="Proteomes" id="UP000256845"/>
    </source>
</evidence>
<evidence type="ECO:0000259" key="1">
    <source>
        <dbReference type="Pfam" id="PF12697"/>
    </source>
</evidence>
<dbReference type="AlphaFoldDB" id="A0A3D9HNQ5"/>
<dbReference type="Proteomes" id="UP000256845">
    <property type="component" value="Unassembled WGS sequence"/>
</dbReference>
<protein>
    <submittedName>
        <fullName evidence="2">Pimeloyl-[acyl-carrier protein] methyl ester esterase</fullName>
    </submittedName>
</protein>
<dbReference type="Pfam" id="PF12697">
    <property type="entry name" value="Abhydrolase_6"/>
    <property type="match status" value="1"/>
</dbReference>
<dbReference type="OrthoDB" id="7165362at2"/>
<evidence type="ECO:0000313" key="2">
    <source>
        <dbReference type="EMBL" id="RED50941.1"/>
    </source>
</evidence>
<sequence>MAHLIFVHGWAEAPDLWQEMAAGLNGHQTTFLDLGFFREQSAQPIPAVAEGAVFVGHSLGFLWGLQNVLPRIKAIVAINGFTKFCSSDDHSEGVPVRVLSRMIRGLETNPDRVVSDFLKKCGGSAEPERSIESDRLFEGLCWLRDWDGRAAFRDFDGDFLALASKNDPIVPPKLTQDSFQGKEICWHEEAGHLLPLSHPDWCAQKTSEFLDQL</sequence>
<dbReference type="InterPro" id="IPR029058">
    <property type="entry name" value="AB_hydrolase_fold"/>
</dbReference>
<keyword evidence="3" id="KW-1185">Reference proteome</keyword>
<name>A0A3D9HNQ5_9PROT</name>